<keyword evidence="3" id="KW-0964">Secreted</keyword>
<dbReference type="PRINTS" id="PR00724">
    <property type="entry name" value="CRBOXYPTASEC"/>
</dbReference>
<protein>
    <recommendedName>
        <fullName evidence="11">Carboxypeptidase</fullName>
        <ecNumber evidence="11">3.4.16.-</ecNumber>
    </recommendedName>
</protein>
<feature type="chain" id="PRO_5041768203" description="Carboxypeptidase" evidence="11">
    <location>
        <begin position="27"/>
        <end position="512"/>
    </location>
</feature>
<evidence type="ECO:0000313" key="13">
    <source>
        <dbReference type="Proteomes" id="UP001293593"/>
    </source>
</evidence>
<dbReference type="SUPFAM" id="SSF53474">
    <property type="entry name" value="alpha/beta-Hydrolases"/>
    <property type="match status" value="1"/>
</dbReference>
<dbReference type="GO" id="GO:0005576">
    <property type="term" value="C:extracellular region"/>
    <property type="evidence" value="ECO:0007669"/>
    <property type="project" value="UniProtKB-SubCell"/>
</dbReference>
<comment type="subcellular location">
    <subcellularLocation>
        <location evidence="1">Secreted</location>
    </subcellularLocation>
</comment>
<comment type="function">
    <text evidence="10">Probable carboxypeptidase.</text>
</comment>
<keyword evidence="5 11" id="KW-0645">Protease</keyword>
<dbReference type="InterPro" id="IPR001563">
    <property type="entry name" value="Peptidase_S10"/>
</dbReference>
<dbReference type="EMBL" id="JAWXYG010000013">
    <property type="protein sequence ID" value="KAK4255151.1"/>
    <property type="molecule type" value="Genomic_DNA"/>
</dbReference>
<gene>
    <name evidence="12" type="ORF">QN277_008185</name>
</gene>
<sequence>MEASSSLTSMFSVLFLLFILSPFCSATSPTATSNDLRLSSKAYLPKLQAEKLIRALNLFPKESVNTRSSDPLFSPGKIVEKKFTFPNLDAVSGGPSAEDLGHHAGYYRLPHSKAARMFYLFFESRNSKDDPVVIWLTGGPGCSSELAMFYENGPFQITNNLSLSWNEYGWDKASNLLYVDQPVGTGFSYTSDESDIRHDEEGVSNDLYDFLQAFFKEHPQFAKNDFYITGESYAGHYIPALASRVHQGNKEKQGLHINLKGFAIGNGLTNPEMQYPAYTDYALDRGLINKGDYDNISKLLPPCLHAIKNCGTEGGEACVSSYIVCNNIFNEIMSISGDINYYDIKKKCEGDLCYDFSSMETFLNKKEVRSCLGVGDLDFVSCSSTVYDAMLKDWMRNLEVGIPSLLEDGIKVLVYAGEDDLICNWLGNSRWVHAMEWSGKKQFGASPAIPFTVDGTEAGVLKGHGPLTFLKVREAGHMVPMDQPKAALQMLRSWMQGKLTTMGGHHSHASPK</sequence>
<reference evidence="12" key="1">
    <citation type="submission" date="2023-10" db="EMBL/GenBank/DDBJ databases">
        <title>Chromosome-level genome of the transformable northern wattle, Acacia crassicarpa.</title>
        <authorList>
            <person name="Massaro I."/>
            <person name="Sinha N.R."/>
            <person name="Poethig S."/>
            <person name="Leichty A.R."/>
        </authorList>
    </citation>
    <scope>NUCLEOTIDE SEQUENCE</scope>
    <source>
        <strain evidence="12">Acra3RX</strain>
        <tissue evidence="12">Leaf</tissue>
    </source>
</reference>
<dbReference type="InterPro" id="IPR029058">
    <property type="entry name" value="AB_hydrolase_fold"/>
</dbReference>
<keyword evidence="4 11" id="KW-0121">Carboxypeptidase</keyword>
<evidence type="ECO:0000256" key="8">
    <source>
        <dbReference type="ARBA" id="ARBA00023157"/>
    </source>
</evidence>
<accession>A0AAE1IR85</accession>
<dbReference type="Pfam" id="PF00450">
    <property type="entry name" value="Peptidase_S10"/>
    <property type="match status" value="1"/>
</dbReference>
<name>A0AAE1IR85_9FABA</name>
<dbReference type="Gene3D" id="3.40.50.1820">
    <property type="entry name" value="alpha/beta hydrolase"/>
    <property type="match status" value="1"/>
</dbReference>
<dbReference type="AlphaFoldDB" id="A0AAE1IR85"/>
<evidence type="ECO:0000256" key="9">
    <source>
        <dbReference type="ARBA" id="ARBA00023180"/>
    </source>
</evidence>
<keyword evidence="13" id="KW-1185">Reference proteome</keyword>
<evidence type="ECO:0000256" key="2">
    <source>
        <dbReference type="ARBA" id="ARBA00009431"/>
    </source>
</evidence>
<evidence type="ECO:0000313" key="12">
    <source>
        <dbReference type="EMBL" id="KAK4255151.1"/>
    </source>
</evidence>
<evidence type="ECO:0000256" key="10">
    <source>
        <dbReference type="ARBA" id="ARBA00037399"/>
    </source>
</evidence>
<comment type="similarity">
    <text evidence="2 11">Belongs to the peptidase S10 family.</text>
</comment>
<evidence type="ECO:0000256" key="7">
    <source>
        <dbReference type="ARBA" id="ARBA00022801"/>
    </source>
</evidence>
<evidence type="ECO:0000256" key="4">
    <source>
        <dbReference type="ARBA" id="ARBA00022645"/>
    </source>
</evidence>
<dbReference type="EC" id="3.4.16.-" evidence="11"/>
<evidence type="ECO:0000256" key="1">
    <source>
        <dbReference type="ARBA" id="ARBA00004613"/>
    </source>
</evidence>
<dbReference type="GO" id="GO:0006508">
    <property type="term" value="P:proteolysis"/>
    <property type="evidence" value="ECO:0007669"/>
    <property type="project" value="UniProtKB-KW"/>
</dbReference>
<dbReference type="FunFam" id="3.40.50.1820:FF:000060">
    <property type="entry name" value="Carboxypeptidase"/>
    <property type="match status" value="1"/>
</dbReference>
<dbReference type="PROSITE" id="PS00131">
    <property type="entry name" value="CARBOXYPEPT_SER_SER"/>
    <property type="match status" value="1"/>
</dbReference>
<evidence type="ECO:0000256" key="6">
    <source>
        <dbReference type="ARBA" id="ARBA00022729"/>
    </source>
</evidence>
<comment type="caution">
    <text evidence="12">The sequence shown here is derived from an EMBL/GenBank/DDBJ whole genome shotgun (WGS) entry which is preliminary data.</text>
</comment>
<dbReference type="PANTHER" id="PTHR11802:SF113">
    <property type="entry name" value="SERINE CARBOXYPEPTIDASE CTSA-4.1"/>
    <property type="match status" value="1"/>
</dbReference>
<organism evidence="12 13">
    <name type="scientific">Acacia crassicarpa</name>
    <name type="common">northern wattle</name>
    <dbReference type="NCBI Taxonomy" id="499986"/>
    <lineage>
        <taxon>Eukaryota</taxon>
        <taxon>Viridiplantae</taxon>
        <taxon>Streptophyta</taxon>
        <taxon>Embryophyta</taxon>
        <taxon>Tracheophyta</taxon>
        <taxon>Spermatophyta</taxon>
        <taxon>Magnoliopsida</taxon>
        <taxon>eudicotyledons</taxon>
        <taxon>Gunneridae</taxon>
        <taxon>Pentapetalae</taxon>
        <taxon>rosids</taxon>
        <taxon>fabids</taxon>
        <taxon>Fabales</taxon>
        <taxon>Fabaceae</taxon>
        <taxon>Caesalpinioideae</taxon>
        <taxon>mimosoid clade</taxon>
        <taxon>Acacieae</taxon>
        <taxon>Acacia</taxon>
    </lineage>
</organism>
<dbReference type="GO" id="GO:0004185">
    <property type="term" value="F:serine-type carboxypeptidase activity"/>
    <property type="evidence" value="ECO:0007669"/>
    <property type="project" value="UniProtKB-UniRule"/>
</dbReference>
<feature type="signal peptide" evidence="11">
    <location>
        <begin position="1"/>
        <end position="26"/>
    </location>
</feature>
<dbReference type="InterPro" id="IPR018202">
    <property type="entry name" value="Ser_caboxypep_ser_AS"/>
</dbReference>
<dbReference type="PANTHER" id="PTHR11802">
    <property type="entry name" value="SERINE PROTEASE FAMILY S10 SERINE CARBOXYPEPTIDASE"/>
    <property type="match status" value="1"/>
</dbReference>
<keyword evidence="7 11" id="KW-0378">Hydrolase</keyword>
<keyword evidence="6 11" id="KW-0732">Signal</keyword>
<keyword evidence="8" id="KW-1015">Disulfide bond</keyword>
<evidence type="ECO:0000256" key="11">
    <source>
        <dbReference type="RuleBase" id="RU361156"/>
    </source>
</evidence>
<evidence type="ECO:0000256" key="5">
    <source>
        <dbReference type="ARBA" id="ARBA00022670"/>
    </source>
</evidence>
<keyword evidence="9" id="KW-0325">Glycoprotein</keyword>
<proteinExistence type="inferred from homology"/>
<dbReference type="GO" id="GO:0005773">
    <property type="term" value="C:vacuole"/>
    <property type="evidence" value="ECO:0007669"/>
    <property type="project" value="TreeGrafter"/>
</dbReference>
<evidence type="ECO:0000256" key="3">
    <source>
        <dbReference type="ARBA" id="ARBA00022525"/>
    </source>
</evidence>
<dbReference type="Proteomes" id="UP001293593">
    <property type="component" value="Unassembled WGS sequence"/>
</dbReference>